<evidence type="ECO:0000256" key="1">
    <source>
        <dbReference type="SAM" id="Phobius"/>
    </source>
</evidence>
<name>A0A7L9FIK9_9CREN</name>
<dbReference type="KEGG" id="thel:IG193_08995"/>
<keyword evidence="3" id="KW-1185">Reference proteome</keyword>
<accession>A0A7L9FIK9</accession>
<reference evidence="2 3" key="1">
    <citation type="submission" date="2020-10" db="EMBL/GenBank/DDBJ databases">
        <title>Thermofilum lucidum 3507LT sp. nov. a novel member of Thermofilaceae family isolated from Chile hot spring, and proposal of description order Thermofilales.</title>
        <authorList>
            <person name="Zayulina K.S."/>
            <person name="Elcheninov A.G."/>
            <person name="Toshchakov S.V."/>
            <person name="Kublanov I.V."/>
        </authorList>
    </citation>
    <scope>NUCLEOTIDE SEQUENCE [LARGE SCALE GENOMIC DNA]</scope>
    <source>
        <strain evidence="2 3">3507LT</strain>
    </source>
</reference>
<dbReference type="EMBL" id="CP062310">
    <property type="protein sequence ID" value="QOJ78863.1"/>
    <property type="molecule type" value="Genomic_DNA"/>
</dbReference>
<proteinExistence type="predicted"/>
<keyword evidence="1" id="KW-1133">Transmembrane helix</keyword>
<feature type="transmembrane region" description="Helical" evidence="1">
    <location>
        <begin position="107"/>
        <end position="134"/>
    </location>
</feature>
<dbReference type="Pfam" id="PF06157">
    <property type="entry name" value="DUF973"/>
    <property type="match status" value="1"/>
</dbReference>
<feature type="transmembrane region" description="Helical" evidence="1">
    <location>
        <begin position="146"/>
        <end position="172"/>
    </location>
</feature>
<feature type="transmembrane region" description="Helical" evidence="1">
    <location>
        <begin position="193"/>
        <end position="210"/>
    </location>
</feature>
<sequence length="256" mass="27088">MDSSHLVAGLRDLNSASKLLFIASILGLVAGAALLLLVPALFFTAVSHAATGLSRLILTWLPLIMVSGALALASAIIGIYAVYAKLLPSSKHFAEWRPANFETPRKLLYIGYWGALVLALLALVSGVALLASIAPLFMRGSHPEGLMGMLVMLLAPLALLVLAAILAFVGFVGEVMLFYELGTALASERFKQVALLTIAYYVGGMLLAFIPVFTVTLPLSLVASGLQIVAYYLAMEESARLLASLPSQQSTLQGQV</sequence>
<feature type="transmembrane region" description="Helical" evidence="1">
    <location>
        <begin position="20"/>
        <end position="43"/>
    </location>
</feature>
<dbReference type="Proteomes" id="UP000594121">
    <property type="component" value="Chromosome"/>
</dbReference>
<evidence type="ECO:0000313" key="2">
    <source>
        <dbReference type="EMBL" id="QOJ78863.1"/>
    </source>
</evidence>
<protein>
    <submittedName>
        <fullName evidence="2">DUF973 family protein</fullName>
    </submittedName>
</protein>
<keyword evidence="1" id="KW-0812">Transmembrane</keyword>
<keyword evidence="1" id="KW-0472">Membrane</keyword>
<feature type="transmembrane region" description="Helical" evidence="1">
    <location>
        <begin position="63"/>
        <end position="86"/>
    </location>
</feature>
<organism evidence="2 3">
    <name type="scientific">Infirmifilum lucidum</name>
    <dbReference type="NCBI Taxonomy" id="2776706"/>
    <lineage>
        <taxon>Archaea</taxon>
        <taxon>Thermoproteota</taxon>
        <taxon>Thermoprotei</taxon>
        <taxon>Thermofilales</taxon>
        <taxon>Thermofilaceae</taxon>
        <taxon>Infirmifilum</taxon>
    </lineage>
</organism>
<dbReference type="RefSeq" id="WP_192818835.1">
    <property type="nucleotide sequence ID" value="NZ_CP062310.1"/>
</dbReference>
<dbReference type="AlphaFoldDB" id="A0A7L9FIK9"/>
<gene>
    <name evidence="2" type="ORF">IG193_08995</name>
</gene>
<dbReference type="InterPro" id="IPR009321">
    <property type="entry name" value="DUF973"/>
</dbReference>
<dbReference type="GeneID" id="59150029"/>
<dbReference type="InParanoid" id="A0A7L9FIK9"/>
<evidence type="ECO:0000313" key="3">
    <source>
        <dbReference type="Proteomes" id="UP000594121"/>
    </source>
</evidence>